<gene>
    <name evidence="5" type="ORF">PRZ48_003426</name>
</gene>
<dbReference type="SUPFAM" id="SSF50129">
    <property type="entry name" value="GroES-like"/>
    <property type="match status" value="1"/>
</dbReference>
<proteinExistence type="inferred from homology"/>
<dbReference type="Proteomes" id="UP001305779">
    <property type="component" value="Unassembled WGS sequence"/>
</dbReference>
<name>A0ABR0EX83_ZASCE</name>
<dbReference type="Gene3D" id="3.40.50.720">
    <property type="entry name" value="NAD(P)-binding Rossmann-like Domain"/>
    <property type="match status" value="1"/>
</dbReference>
<comment type="caution">
    <text evidence="5">The sequence shown here is derived from an EMBL/GenBank/DDBJ whole genome shotgun (WGS) entry which is preliminary data.</text>
</comment>
<dbReference type="InterPro" id="IPR013154">
    <property type="entry name" value="ADH-like_N"/>
</dbReference>
<protein>
    <recommendedName>
        <fullName evidence="4">Enoyl reductase (ER) domain-containing protein</fullName>
    </recommendedName>
</protein>
<evidence type="ECO:0000256" key="1">
    <source>
        <dbReference type="ARBA" id="ARBA00008072"/>
    </source>
</evidence>
<accession>A0ABR0EX83</accession>
<dbReference type="InterPro" id="IPR011032">
    <property type="entry name" value="GroES-like_sf"/>
</dbReference>
<organism evidence="5 6">
    <name type="scientific">Zasmidium cellare</name>
    <name type="common">Wine cellar mold</name>
    <name type="synonym">Racodium cellare</name>
    <dbReference type="NCBI Taxonomy" id="395010"/>
    <lineage>
        <taxon>Eukaryota</taxon>
        <taxon>Fungi</taxon>
        <taxon>Dikarya</taxon>
        <taxon>Ascomycota</taxon>
        <taxon>Pezizomycotina</taxon>
        <taxon>Dothideomycetes</taxon>
        <taxon>Dothideomycetidae</taxon>
        <taxon>Mycosphaerellales</taxon>
        <taxon>Mycosphaerellaceae</taxon>
        <taxon>Zasmidium</taxon>
    </lineage>
</organism>
<keyword evidence="6" id="KW-1185">Reference proteome</keyword>
<dbReference type="Pfam" id="PF08240">
    <property type="entry name" value="ADH_N"/>
    <property type="match status" value="1"/>
</dbReference>
<dbReference type="PANTHER" id="PTHR45348">
    <property type="entry name" value="HYPOTHETICAL OXIDOREDUCTASE (EUROFUNG)"/>
    <property type="match status" value="1"/>
</dbReference>
<feature type="domain" description="Enoyl reductase (ER)" evidence="4">
    <location>
        <begin position="13"/>
        <end position="340"/>
    </location>
</feature>
<comment type="similarity">
    <text evidence="1">Belongs to the zinc-containing alcohol dehydrogenase family.</text>
</comment>
<comment type="subunit">
    <text evidence="2">Monomer.</text>
</comment>
<dbReference type="InterPro" id="IPR047122">
    <property type="entry name" value="Trans-enoyl_RdTase-like"/>
</dbReference>
<dbReference type="InterPro" id="IPR036291">
    <property type="entry name" value="NAD(P)-bd_dom_sf"/>
</dbReference>
<sequence length="343" mass="35852">MSSKNEAAYLDAARSNPLTVKNAPEPEAPPATKVVIQAKAIALNPMDAIIQQTGMIVPAEAYPYILGCDVAGEVAAVGSSVSKVKPGDRVLACAERGCFQKFNTVDQSLVAKIPDNVKDIEACVLPLALCTAAVTLFQKDTLALDLPQLDAVPNGKVVLAWGGASAVGTNGIQLLKAAGYDVAAVAGERNHQYCRALGADHLFDHKSANVEKEIVESLRGKPFAGVACFIMSPDVIATCARIADQLGDNPKNKFVGTVLAPGMDYEGPLPEGVSIGYTWGDSLKYNEVGPAIWDKWLTPALADGSMKCKPDPEVIGKGLGSVQAGLDQVAGGVSAKKIVIEIE</sequence>
<dbReference type="Gene3D" id="3.90.180.10">
    <property type="entry name" value="Medium-chain alcohol dehydrogenases, catalytic domain"/>
    <property type="match status" value="1"/>
</dbReference>
<dbReference type="InterPro" id="IPR020843">
    <property type="entry name" value="ER"/>
</dbReference>
<dbReference type="CDD" id="cd08249">
    <property type="entry name" value="enoyl_reductase_like"/>
    <property type="match status" value="1"/>
</dbReference>
<dbReference type="SUPFAM" id="SSF51735">
    <property type="entry name" value="NAD(P)-binding Rossmann-fold domains"/>
    <property type="match status" value="1"/>
</dbReference>
<dbReference type="SMART" id="SM00829">
    <property type="entry name" value="PKS_ER"/>
    <property type="match status" value="1"/>
</dbReference>
<dbReference type="InterPro" id="IPR013149">
    <property type="entry name" value="ADH-like_C"/>
</dbReference>
<dbReference type="PANTHER" id="PTHR45348:SF2">
    <property type="entry name" value="ZINC-TYPE ALCOHOL DEHYDROGENASE-LIKE PROTEIN C2E1P3.01"/>
    <property type="match status" value="1"/>
</dbReference>
<evidence type="ECO:0000256" key="2">
    <source>
        <dbReference type="ARBA" id="ARBA00011245"/>
    </source>
</evidence>
<keyword evidence="3" id="KW-0560">Oxidoreductase</keyword>
<evidence type="ECO:0000313" key="6">
    <source>
        <dbReference type="Proteomes" id="UP001305779"/>
    </source>
</evidence>
<reference evidence="5 6" key="1">
    <citation type="journal article" date="2023" name="G3 (Bethesda)">
        <title>A chromosome-level genome assembly of Zasmidium syzygii isolated from banana leaves.</title>
        <authorList>
            <person name="van Westerhoven A.C."/>
            <person name="Mehrabi R."/>
            <person name="Talebi R."/>
            <person name="Steentjes M.B.F."/>
            <person name="Corcolon B."/>
            <person name="Chong P.A."/>
            <person name="Kema G.H.J."/>
            <person name="Seidl M.F."/>
        </authorList>
    </citation>
    <scope>NUCLEOTIDE SEQUENCE [LARGE SCALE GENOMIC DNA]</scope>
    <source>
        <strain evidence="5 6">P124</strain>
    </source>
</reference>
<dbReference type="Pfam" id="PF00107">
    <property type="entry name" value="ADH_zinc_N"/>
    <property type="match status" value="1"/>
</dbReference>
<evidence type="ECO:0000313" key="5">
    <source>
        <dbReference type="EMBL" id="KAK4505463.1"/>
    </source>
</evidence>
<dbReference type="EMBL" id="JAXOVC010000002">
    <property type="protein sequence ID" value="KAK4505463.1"/>
    <property type="molecule type" value="Genomic_DNA"/>
</dbReference>
<evidence type="ECO:0000259" key="4">
    <source>
        <dbReference type="SMART" id="SM00829"/>
    </source>
</evidence>
<evidence type="ECO:0000256" key="3">
    <source>
        <dbReference type="ARBA" id="ARBA00023002"/>
    </source>
</evidence>